<sequence>MMAFTDQIHELATPLWQQSFEHPFIQQISGGTLPKSVFRFYLLQDRYYLSEFGELHEQIANQLADAKGKRFLLAGAQGLKDGEMAVREGFFKTLNISAQEIKTTPIAPTAYNYVNHMYAALYRGTPERAVAGLLPCYWLYNEIGKQLISQGSPDSLYQRWIETYDSDDYTDSVDQMIELTNQTAERVSDSEREAMTATFLRSSAYELDFWQMALDQEKWEA</sequence>
<evidence type="ECO:0000256" key="3">
    <source>
        <dbReference type="ARBA" id="ARBA00010264"/>
    </source>
</evidence>
<evidence type="ECO:0000313" key="12">
    <source>
        <dbReference type="Proteomes" id="UP000028700"/>
    </source>
</evidence>
<comment type="function">
    <text evidence="9">Catalyzes an amino-pyrimidine hydrolysis reaction at the C5' of the pyrimidine moiety of thiamine compounds, a reaction that is part of a thiamine salvage pathway.</text>
</comment>
<accession>A0A081BJN9</accession>
<evidence type="ECO:0000256" key="9">
    <source>
        <dbReference type="RuleBase" id="RU363093"/>
    </source>
</evidence>
<dbReference type="UniPathway" id="UPA00060"/>
<dbReference type="Proteomes" id="UP000028700">
    <property type="component" value="Unassembled WGS sequence"/>
</dbReference>
<dbReference type="SUPFAM" id="SSF48613">
    <property type="entry name" value="Heme oxygenase-like"/>
    <property type="match status" value="1"/>
</dbReference>
<dbReference type="NCBIfam" id="TIGR04306">
    <property type="entry name" value="salvage_TenA"/>
    <property type="match status" value="1"/>
</dbReference>
<dbReference type="RefSeq" id="WP_034528528.1">
    <property type="nucleotide sequence ID" value="NZ_BBAZ01000022.1"/>
</dbReference>
<dbReference type="PANTHER" id="PTHR43198">
    <property type="entry name" value="BIFUNCTIONAL TH2 PROTEIN"/>
    <property type="match status" value="1"/>
</dbReference>
<dbReference type="OrthoDB" id="34166at2"/>
<comment type="catalytic activity">
    <reaction evidence="1 9">
        <text>4-amino-5-aminomethyl-2-methylpyrimidine + H2O = 4-amino-5-hydroxymethyl-2-methylpyrimidine + NH4(+)</text>
        <dbReference type="Rhea" id="RHEA:31799"/>
        <dbReference type="ChEBI" id="CHEBI:15377"/>
        <dbReference type="ChEBI" id="CHEBI:16892"/>
        <dbReference type="ChEBI" id="CHEBI:28938"/>
        <dbReference type="ChEBI" id="CHEBI:63416"/>
        <dbReference type="EC" id="3.5.99.2"/>
    </reaction>
</comment>
<keyword evidence="9" id="KW-0378">Hydrolase</keyword>
<keyword evidence="7 9" id="KW-0784">Thiamine biosynthesis</keyword>
<dbReference type="InterPro" id="IPR050967">
    <property type="entry name" value="Thiamine_Salvage_TenA"/>
</dbReference>
<comment type="catalytic activity">
    <reaction evidence="8 9">
        <text>thiamine + H2O = 5-(2-hydroxyethyl)-4-methylthiazole + 4-amino-5-hydroxymethyl-2-methylpyrimidine + H(+)</text>
        <dbReference type="Rhea" id="RHEA:17509"/>
        <dbReference type="ChEBI" id="CHEBI:15377"/>
        <dbReference type="ChEBI" id="CHEBI:15378"/>
        <dbReference type="ChEBI" id="CHEBI:16892"/>
        <dbReference type="ChEBI" id="CHEBI:17957"/>
        <dbReference type="ChEBI" id="CHEBI:18385"/>
        <dbReference type="EC" id="3.5.99.2"/>
    </reaction>
</comment>
<dbReference type="AlphaFoldDB" id="A0A081BJN9"/>
<keyword evidence="12" id="KW-1185">Reference proteome</keyword>
<dbReference type="eggNOG" id="COG0819">
    <property type="taxonomic scope" value="Bacteria"/>
</dbReference>
<proteinExistence type="inferred from homology"/>
<dbReference type="GO" id="GO:0009229">
    <property type="term" value="P:thiamine diphosphate biosynthetic process"/>
    <property type="evidence" value="ECO:0007669"/>
    <property type="project" value="UniProtKB-UniPathway"/>
</dbReference>
<evidence type="ECO:0000256" key="5">
    <source>
        <dbReference type="ARBA" id="ARBA00012684"/>
    </source>
</evidence>
<dbReference type="GO" id="GO:0050334">
    <property type="term" value="F:thiaminase activity"/>
    <property type="evidence" value="ECO:0007669"/>
    <property type="project" value="UniProtKB-EC"/>
</dbReference>
<reference evidence="11" key="1">
    <citation type="journal article" date="2014" name="Genome Announc.">
        <title>Draft Genome Sequence of Lactobacillus oryzae Strain SG293T.</title>
        <authorList>
            <person name="Tanizawa Y."/>
            <person name="Fujisawa T."/>
            <person name="Mochizuki T."/>
            <person name="Kaminuma E."/>
            <person name="Nakamura Y."/>
            <person name="Tohno M."/>
        </authorList>
    </citation>
    <scope>NUCLEOTIDE SEQUENCE [LARGE SCALE GENOMIC DNA]</scope>
    <source>
        <strain evidence="11">SG293</strain>
    </source>
</reference>
<dbReference type="PANTHER" id="PTHR43198:SF2">
    <property type="entry name" value="SI:CH1073-67J19.1-RELATED"/>
    <property type="match status" value="1"/>
</dbReference>
<dbReference type="Gene3D" id="1.20.910.10">
    <property type="entry name" value="Heme oxygenase-like"/>
    <property type="match status" value="1"/>
</dbReference>
<comment type="subunit">
    <text evidence="4">Homotetramer.</text>
</comment>
<dbReference type="InterPro" id="IPR027574">
    <property type="entry name" value="Thiaminase_II"/>
</dbReference>
<evidence type="ECO:0000256" key="4">
    <source>
        <dbReference type="ARBA" id="ARBA00011881"/>
    </source>
</evidence>
<dbReference type="Pfam" id="PF03070">
    <property type="entry name" value="TENA_THI-4"/>
    <property type="match status" value="1"/>
</dbReference>
<comment type="caution">
    <text evidence="11">The sequence shown here is derived from an EMBL/GenBank/DDBJ whole genome shotgun (WGS) entry which is preliminary data.</text>
</comment>
<name>A0A081BJN9_9LACO</name>
<protein>
    <recommendedName>
        <fullName evidence="6 9">Aminopyrimidine aminohydrolase</fullName>
        <ecNumber evidence="5 9">3.5.99.2</ecNumber>
    </recommendedName>
</protein>
<evidence type="ECO:0000313" key="11">
    <source>
        <dbReference type="EMBL" id="GAK48257.1"/>
    </source>
</evidence>
<dbReference type="InterPro" id="IPR004305">
    <property type="entry name" value="Thiaminase-2/PQQC"/>
</dbReference>
<feature type="domain" description="Thiaminase-2/PQQC" evidence="10">
    <location>
        <begin position="12"/>
        <end position="215"/>
    </location>
</feature>
<evidence type="ECO:0000256" key="2">
    <source>
        <dbReference type="ARBA" id="ARBA00004948"/>
    </source>
</evidence>
<dbReference type="STRING" id="1291743.LOSG293_230050"/>
<comment type="similarity">
    <text evidence="3 9">Belongs to the TenA family.</text>
</comment>
<evidence type="ECO:0000259" key="10">
    <source>
        <dbReference type="Pfam" id="PF03070"/>
    </source>
</evidence>
<dbReference type="InterPro" id="IPR016084">
    <property type="entry name" value="Haem_Oase-like_multi-hlx"/>
</dbReference>
<dbReference type="CDD" id="cd19364">
    <property type="entry name" value="TenA_C_BsTenA-like"/>
    <property type="match status" value="1"/>
</dbReference>
<evidence type="ECO:0000256" key="7">
    <source>
        <dbReference type="ARBA" id="ARBA00022977"/>
    </source>
</evidence>
<comment type="pathway">
    <text evidence="2 9">Cofactor biosynthesis; thiamine diphosphate biosynthesis.</text>
</comment>
<evidence type="ECO:0000256" key="6">
    <source>
        <dbReference type="ARBA" id="ARBA00013647"/>
    </source>
</evidence>
<dbReference type="GO" id="GO:0009228">
    <property type="term" value="P:thiamine biosynthetic process"/>
    <property type="evidence" value="ECO:0007669"/>
    <property type="project" value="UniProtKB-KW"/>
</dbReference>
<dbReference type="EC" id="3.5.99.2" evidence="5 9"/>
<dbReference type="EMBL" id="BBJM01000023">
    <property type="protein sequence ID" value="GAK48257.1"/>
    <property type="molecule type" value="Genomic_DNA"/>
</dbReference>
<dbReference type="GO" id="GO:0005829">
    <property type="term" value="C:cytosol"/>
    <property type="evidence" value="ECO:0007669"/>
    <property type="project" value="TreeGrafter"/>
</dbReference>
<evidence type="ECO:0000256" key="1">
    <source>
        <dbReference type="ARBA" id="ARBA00001881"/>
    </source>
</evidence>
<evidence type="ECO:0000256" key="8">
    <source>
        <dbReference type="ARBA" id="ARBA00048337"/>
    </source>
</evidence>
<gene>
    <name evidence="11" type="ORF">LOSG293_230050</name>
</gene>
<organism evidence="11 12">
    <name type="scientific">Secundilactobacillus oryzae JCM 18671</name>
    <dbReference type="NCBI Taxonomy" id="1291743"/>
    <lineage>
        <taxon>Bacteria</taxon>
        <taxon>Bacillati</taxon>
        <taxon>Bacillota</taxon>
        <taxon>Bacilli</taxon>
        <taxon>Lactobacillales</taxon>
        <taxon>Lactobacillaceae</taxon>
        <taxon>Secundilactobacillus</taxon>
    </lineage>
</organism>